<dbReference type="Gene3D" id="1.20.58.1540">
    <property type="entry name" value="Actin interacting protein 3, C-terminal domain"/>
    <property type="match status" value="1"/>
</dbReference>
<feature type="region of interest" description="Disordered" evidence="2">
    <location>
        <begin position="352"/>
        <end position="380"/>
    </location>
</feature>
<feature type="compositionally biased region" description="Basic and acidic residues" evidence="2">
    <location>
        <begin position="495"/>
        <end position="505"/>
    </location>
</feature>
<feature type="region of interest" description="Disordered" evidence="2">
    <location>
        <begin position="305"/>
        <end position="326"/>
    </location>
</feature>
<feature type="compositionally biased region" description="Low complexity" evidence="2">
    <location>
        <begin position="717"/>
        <end position="746"/>
    </location>
</feature>
<dbReference type="GO" id="GO:0030010">
    <property type="term" value="P:establishment of cell polarity"/>
    <property type="evidence" value="ECO:0007669"/>
    <property type="project" value="TreeGrafter"/>
</dbReference>
<feature type="region of interest" description="Disordered" evidence="2">
    <location>
        <begin position="716"/>
        <end position="746"/>
    </location>
</feature>
<dbReference type="GO" id="GO:0005737">
    <property type="term" value="C:cytoplasm"/>
    <property type="evidence" value="ECO:0007669"/>
    <property type="project" value="TreeGrafter"/>
</dbReference>
<feature type="region of interest" description="Disordered" evidence="2">
    <location>
        <begin position="492"/>
        <end position="523"/>
    </location>
</feature>
<feature type="compositionally biased region" description="Polar residues" evidence="2">
    <location>
        <begin position="305"/>
        <end position="325"/>
    </location>
</feature>
<evidence type="ECO:0000256" key="1">
    <source>
        <dbReference type="ARBA" id="ARBA00023054"/>
    </source>
</evidence>
<accession>A0A1Y1WXU4</accession>
<feature type="region of interest" description="Disordered" evidence="2">
    <location>
        <begin position="1443"/>
        <end position="1484"/>
    </location>
</feature>
<evidence type="ECO:0000259" key="3">
    <source>
        <dbReference type="SMART" id="SM00806"/>
    </source>
</evidence>
<dbReference type="OrthoDB" id="783096at2759"/>
<reference evidence="4 5" key="2">
    <citation type="submission" date="2016-08" db="EMBL/GenBank/DDBJ databases">
        <title>Pervasive Adenine N6-methylation of Active Genes in Fungi.</title>
        <authorList>
            <consortium name="DOE Joint Genome Institute"/>
            <person name="Mondo S.J."/>
            <person name="Dannebaum R.O."/>
            <person name="Kuo R.C."/>
            <person name="Labutti K."/>
            <person name="Haridas S."/>
            <person name="Kuo A."/>
            <person name="Salamov A."/>
            <person name="Ahrendt S.R."/>
            <person name="Lipzen A."/>
            <person name="Sullivan W."/>
            <person name="Andreopoulos W.B."/>
            <person name="Clum A."/>
            <person name="Lindquist E."/>
            <person name="Daum C."/>
            <person name="Ramamoorthy G.K."/>
            <person name="Gryganskyi A."/>
            <person name="Culley D."/>
            <person name="Magnuson J.K."/>
            <person name="James T.Y."/>
            <person name="O'Malley M.A."/>
            <person name="Stajich J.E."/>
            <person name="Spatafora J.W."/>
            <person name="Visel A."/>
            <person name="Grigoriev I.V."/>
        </authorList>
    </citation>
    <scope>NUCLEOTIDE SEQUENCE [LARGE SCALE GENOMIC DNA]</scope>
    <source>
        <strain evidence="4 5">S4</strain>
    </source>
</reference>
<dbReference type="Proteomes" id="UP000193944">
    <property type="component" value="Unassembled WGS sequence"/>
</dbReference>
<name>A0A1Y1WXU4_9FUNG</name>
<feature type="region of interest" description="Disordered" evidence="2">
    <location>
        <begin position="975"/>
        <end position="999"/>
    </location>
</feature>
<dbReference type="Pfam" id="PF03915">
    <property type="entry name" value="AIP3"/>
    <property type="match status" value="2"/>
</dbReference>
<sequence>MTSTNDLSDPILADIHKTSLSCKDLLAEICQWTKEANREKNVTDALHKLIGDIEDLERYEEVKEEDTLAAISVNLQNLLPILLSNNISMEQLEKKLKEANTLGIELITTLNKIKDKWLKNKGKISFINTSIQDMDNDNTNTNQNLKRGNSKRRSTFGFTKSFHNSISHLSHGNNHSQPVSEEMEITGPINSPFYMQEKPPSFSAMTLSPPKTDPDMLETILRALPPKPNSSPFEVNAVPPLEIGKSYINNNNNSSSSGGYNYSSLSYDNNNDNIQLPKISTGNEESLEQNLLNVFDFIYGSSDNNDTPTTKSNAQSTTNLYNSNDNKVDNYQYITQEIPETPLSETVFNQLTNNNNNSNSNNNNVSKSREIKPTNDKQVSNENKRGYNLFLQYKGETKRVFIQYEDITYGLLEELFEKQFHCKSDFKDKEFPKIYINNQNMIDLFYELNTSCSDVKENSILKLNSENDKSKDELISEIKELKTIINKSTFNAESGKVEERNKERNSTTTTTTTTENQNETEGEKVADLSISVNTKLNEKEDTAHIYKELYDIRASILDIVNNIVNSPVAKENQALEVNTSANNTNSEIQDLKDTINDWINYQKHMSNMQTPVAPDSAYPSSETYKDFENILNNRINSIQDYMNNELTMLNNNVNTKLDGIVTTIIEKSPTSSTFKTPLSDDFMNYNNDIKNNMNNSINELKNYIKDVIDSKIDEKLNNANTGNNENNNNNDNNNNNNNNNNESFNNSINELKNYIKDIIESKMSERTTSSNMDNTNNNNNNNNGSDNSALLNELKNCIQSMNNNNNNNNNNNSNNGSDNNAIINELKSSIQSMNNNNNNLINELLEKISENNNEKLREMEERFNRKLEALTNANNNINKNNIEQQEETESLLKDMDKSIKEMRESINSKNNDIEKLSEQINKTAINNENNNKDREDEHLKYMEFTKSIEEDLKQQLRKFKNDICNNINNGTQMQVENEGESNNNNNNDNNNNNNSTIDDKDTIDYVKQMRDNVDKQLIEFKKALNDLSEIVKNQSNASSQRGFNPEMIEAVRSFRSEMKNQYQDFCDIVKSTISKQEEINHRNSKDLPLSVNKIIKDDTKETYNLINNEFFKLRQFMVEVIKISQTRKATKVGEIGQMPVSAVEESPVLSRSSINTASYNKLINNKNELNIIKKNIKNIKQQFESFRFDSLQNINRLKKLVSLLNNSNPGSPSEQRQKLINEKNALSLQSDMIKKKLQELRLLLESIGVDVSRKSNPKVAVMNYVKNEIKTINFETQKFTETVKAVNVNWKGTWEKELQEIVSEQKLLKTNIENSAEYEDDCKTLSDGFSVILKVLSMQKDKKECKMNNILDPEELQESGVHSGLMNEILAVADNESSTKRLDAIEKSLKIQEIIRENSKANEFEVELNSFIENNKYKINKNVMEFENKQKAKKDELLKEMWNNEQSDKKRLSMINSNEQGNKSNPELETSNNEANNQANVPAM</sequence>
<reference evidence="4 5" key="1">
    <citation type="submission" date="2016-08" db="EMBL/GenBank/DDBJ databases">
        <title>A Parts List for Fungal Cellulosomes Revealed by Comparative Genomics.</title>
        <authorList>
            <consortium name="DOE Joint Genome Institute"/>
            <person name="Haitjema C.H."/>
            <person name="Gilmore S.P."/>
            <person name="Henske J.K."/>
            <person name="Solomon K.V."/>
            <person name="De Groot R."/>
            <person name="Kuo A."/>
            <person name="Mondo S.J."/>
            <person name="Salamov A.A."/>
            <person name="Labutti K."/>
            <person name="Zhao Z."/>
            <person name="Chiniquy J."/>
            <person name="Barry K."/>
            <person name="Brewer H.M."/>
            <person name="Purvine S.O."/>
            <person name="Wright A.T."/>
            <person name="Boxma B."/>
            <person name="Van Alen T."/>
            <person name="Hackstein J.H."/>
            <person name="Baker S.E."/>
            <person name="Grigoriev I.V."/>
            <person name="O'Malley M.A."/>
        </authorList>
    </citation>
    <scope>NUCLEOTIDE SEQUENCE [LARGE SCALE GENOMIC DNA]</scope>
    <source>
        <strain evidence="4 5">S4</strain>
    </source>
</reference>
<evidence type="ECO:0000313" key="4">
    <source>
        <dbReference type="EMBL" id="ORX78148.1"/>
    </source>
</evidence>
<gene>
    <name evidence="4" type="ORF">BCR32DRAFT_270229</name>
</gene>
<dbReference type="GO" id="GO:0005519">
    <property type="term" value="F:cytoskeletal regulatory protein binding"/>
    <property type="evidence" value="ECO:0007669"/>
    <property type="project" value="InterPro"/>
</dbReference>
<comment type="caution">
    <text evidence="4">The sequence shown here is derived from an EMBL/GenBank/DDBJ whole genome shotgun (WGS) entry which is preliminary data.</text>
</comment>
<dbReference type="SMART" id="SM00806">
    <property type="entry name" value="AIP3"/>
    <property type="match status" value="1"/>
</dbReference>
<organism evidence="4 5">
    <name type="scientific">Anaeromyces robustus</name>
    <dbReference type="NCBI Taxonomy" id="1754192"/>
    <lineage>
        <taxon>Eukaryota</taxon>
        <taxon>Fungi</taxon>
        <taxon>Fungi incertae sedis</taxon>
        <taxon>Chytridiomycota</taxon>
        <taxon>Chytridiomycota incertae sedis</taxon>
        <taxon>Neocallimastigomycetes</taxon>
        <taxon>Neocallimastigales</taxon>
        <taxon>Neocallimastigaceae</taxon>
        <taxon>Anaeromyces</taxon>
    </lineage>
</organism>
<evidence type="ECO:0000256" key="2">
    <source>
        <dbReference type="SAM" id="MobiDB-lite"/>
    </source>
</evidence>
<dbReference type="InterPro" id="IPR051825">
    <property type="entry name" value="SRCIN1"/>
</dbReference>
<keyword evidence="1" id="KW-0175">Coiled coil</keyword>
<dbReference type="EMBL" id="MCFG01000221">
    <property type="protein sequence ID" value="ORX78148.1"/>
    <property type="molecule type" value="Genomic_DNA"/>
</dbReference>
<protein>
    <recommendedName>
        <fullName evidence="3">Actin interacting protein 3 C-terminal domain-containing protein</fullName>
    </recommendedName>
</protein>
<feature type="domain" description="Actin interacting protein 3 C-terminal" evidence="3">
    <location>
        <begin position="1070"/>
        <end position="1436"/>
    </location>
</feature>
<feature type="compositionally biased region" description="Low complexity" evidence="2">
    <location>
        <begin position="506"/>
        <end position="519"/>
    </location>
</feature>
<feature type="compositionally biased region" description="Low complexity" evidence="2">
    <location>
        <begin position="353"/>
        <end position="364"/>
    </location>
</feature>
<dbReference type="STRING" id="1754192.A0A1Y1WXU4"/>
<dbReference type="GO" id="GO:0051286">
    <property type="term" value="C:cell tip"/>
    <property type="evidence" value="ECO:0007669"/>
    <property type="project" value="TreeGrafter"/>
</dbReference>
<evidence type="ECO:0000313" key="5">
    <source>
        <dbReference type="Proteomes" id="UP000193944"/>
    </source>
</evidence>
<dbReference type="InterPro" id="IPR022782">
    <property type="entry name" value="AIP3-like_C"/>
</dbReference>
<keyword evidence="5" id="KW-1185">Reference proteome</keyword>
<feature type="compositionally biased region" description="Low complexity" evidence="2">
    <location>
        <begin position="802"/>
        <end position="820"/>
    </location>
</feature>
<dbReference type="PANTHER" id="PTHR22741:SF10">
    <property type="entry name" value="COILED-COIL DOMAIN-CONTAINING PROTEIN CG32809"/>
    <property type="match status" value="1"/>
</dbReference>
<feature type="compositionally biased region" description="Polar residues" evidence="2">
    <location>
        <begin position="1454"/>
        <end position="1484"/>
    </location>
</feature>
<feature type="compositionally biased region" description="Low complexity" evidence="2">
    <location>
        <begin position="982"/>
        <end position="994"/>
    </location>
</feature>
<dbReference type="PANTHER" id="PTHR22741">
    <property type="entry name" value="P140CAP/SNIP-RELATED"/>
    <property type="match status" value="1"/>
</dbReference>
<feature type="compositionally biased region" description="Low complexity" evidence="2">
    <location>
        <begin position="767"/>
        <end position="788"/>
    </location>
</feature>
<proteinExistence type="predicted"/>
<dbReference type="InterPro" id="IPR005613">
    <property type="entry name" value="AIP3_C"/>
</dbReference>
<feature type="region of interest" description="Disordered" evidence="2">
    <location>
        <begin position="765"/>
        <end position="820"/>
    </location>
</feature>